<dbReference type="AlphaFoldDB" id="A8GM25"/>
<evidence type="ECO:0000313" key="1">
    <source>
        <dbReference type="EMBL" id="ABV74450.1"/>
    </source>
</evidence>
<reference evidence="1" key="1">
    <citation type="submission" date="2007-09" db="EMBL/GenBank/DDBJ databases">
        <title>Complete Genome Sequence of Rickettsia akari.</title>
        <authorList>
            <person name="Madan A."/>
            <person name="Fahey J."/>
            <person name="Helton E."/>
            <person name="Ketteman M."/>
            <person name="Madan A."/>
            <person name="Rodrigues S."/>
            <person name="Sanchez A."/>
            <person name="Whiting M."/>
            <person name="Dasch G."/>
            <person name="Eremeeva M."/>
        </authorList>
    </citation>
    <scope>NUCLEOTIDE SEQUENCE</scope>
    <source>
        <strain evidence="1">Hartford</strain>
    </source>
</reference>
<keyword evidence="2" id="KW-1185">Reference proteome</keyword>
<evidence type="ECO:0000313" key="2">
    <source>
        <dbReference type="Proteomes" id="UP000006830"/>
    </source>
</evidence>
<dbReference type="STRING" id="293614.A1C_00585"/>
<dbReference type="KEGG" id="rak:A1C_00585"/>
<protein>
    <submittedName>
        <fullName evidence="1">Preprotein translocase subunit SecG</fullName>
    </submittedName>
</protein>
<sequence>MRTQIINIVAVIPIVWYVGNIPINTVGEDMQNNALVKATLRPNLSPITPKNMPPNGLAK</sequence>
<proteinExistence type="predicted"/>
<organism evidence="1 2">
    <name type="scientific">Rickettsia akari (strain Hartford)</name>
    <dbReference type="NCBI Taxonomy" id="293614"/>
    <lineage>
        <taxon>Bacteria</taxon>
        <taxon>Pseudomonadati</taxon>
        <taxon>Pseudomonadota</taxon>
        <taxon>Alphaproteobacteria</taxon>
        <taxon>Rickettsiales</taxon>
        <taxon>Rickettsiaceae</taxon>
        <taxon>Rickettsieae</taxon>
        <taxon>Rickettsia</taxon>
        <taxon>spotted fever group</taxon>
    </lineage>
</organism>
<gene>
    <name evidence="1" type="primary">secG</name>
    <name evidence="1" type="ordered locus">A1C_00585</name>
</gene>
<name>A8GM25_RICAH</name>
<dbReference type="EMBL" id="CP000847">
    <property type="protein sequence ID" value="ABV74450.1"/>
    <property type="molecule type" value="Genomic_DNA"/>
</dbReference>
<accession>A8GM25</accession>
<dbReference type="Proteomes" id="UP000006830">
    <property type="component" value="Chromosome"/>
</dbReference>
<dbReference type="HOGENOM" id="CLU_2957722_0_0_5"/>